<evidence type="ECO:0000256" key="19">
    <source>
        <dbReference type="PIRSR" id="PIRSR006268-2"/>
    </source>
</evidence>
<dbReference type="FunFam" id="3.10.520.10:FF:000001">
    <property type="entry name" value="FAD:protein FMN transferase"/>
    <property type="match status" value="1"/>
</dbReference>
<feature type="binding site" evidence="19">
    <location>
        <position position="191"/>
    </location>
    <ligand>
        <name>Mg(2+)</name>
        <dbReference type="ChEBI" id="CHEBI:18420"/>
    </ligand>
</feature>
<dbReference type="PANTHER" id="PTHR30040:SF2">
    <property type="entry name" value="FAD:PROTEIN FMN TRANSFERASE"/>
    <property type="match status" value="1"/>
</dbReference>
<dbReference type="PANTHER" id="PTHR30040">
    <property type="entry name" value="THIAMINE BIOSYNTHESIS LIPOPROTEIN APBE"/>
    <property type="match status" value="1"/>
</dbReference>
<comment type="catalytic activity">
    <reaction evidence="16 18">
        <text>L-threonyl-[protein] + FAD = FMN-L-threonyl-[protein] + AMP + H(+)</text>
        <dbReference type="Rhea" id="RHEA:36847"/>
        <dbReference type="Rhea" id="RHEA-COMP:11060"/>
        <dbReference type="Rhea" id="RHEA-COMP:11061"/>
        <dbReference type="ChEBI" id="CHEBI:15378"/>
        <dbReference type="ChEBI" id="CHEBI:30013"/>
        <dbReference type="ChEBI" id="CHEBI:57692"/>
        <dbReference type="ChEBI" id="CHEBI:74257"/>
        <dbReference type="ChEBI" id="CHEBI:456215"/>
        <dbReference type="EC" id="2.7.1.180"/>
    </reaction>
</comment>
<dbReference type="STRING" id="64971.SAMN05421831_101142"/>
<accession>A0A1H6QC03</accession>
<dbReference type="OrthoDB" id="9778595at2"/>
<evidence type="ECO:0000256" key="6">
    <source>
        <dbReference type="ARBA" id="ARBA00022630"/>
    </source>
</evidence>
<keyword evidence="10 18" id="KW-0274">FAD</keyword>
<dbReference type="GO" id="GO:0046872">
    <property type="term" value="F:metal ion binding"/>
    <property type="evidence" value="ECO:0007669"/>
    <property type="project" value="UniProtKB-UniRule"/>
</dbReference>
<protein>
    <recommendedName>
        <fullName evidence="3 18">FAD:protein FMN transferase</fullName>
        <ecNumber evidence="2 18">2.7.1.180</ecNumber>
    </recommendedName>
    <alternativeName>
        <fullName evidence="15 18">Flavin transferase</fullName>
    </alternativeName>
</protein>
<feature type="binding site" evidence="19">
    <location>
        <position position="305"/>
    </location>
    <ligand>
        <name>Mg(2+)</name>
        <dbReference type="ChEBI" id="CHEBI:18420"/>
    </ligand>
</feature>
<dbReference type="GO" id="GO:0005886">
    <property type="term" value="C:plasma membrane"/>
    <property type="evidence" value="ECO:0007669"/>
    <property type="project" value="UniProtKB-SubCell"/>
</dbReference>
<evidence type="ECO:0000256" key="10">
    <source>
        <dbReference type="ARBA" id="ARBA00022827"/>
    </source>
</evidence>
<dbReference type="InterPro" id="IPR024932">
    <property type="entry name" value="ApbE"/>
</dbReference>
<evidence type="ECO:0000256" key="7">
    <source>
        <dbReference type="ARBA" id="ARBA00022679"/>
    </source>
</evidence>
<keyword evidence="13" id="KW-0564">Palmitate</keyword>
<evidence type="ECO:0000256" key="18">
    <source>
        <dbReference type="PIRNR" id="PIRNR006268"/>
    </source>
</evidence>
<dbReference type="Gene3D" id="3.10.520.10">
    <property type="entry name" value="ApbE-like domains"/>
    <property type="match status" value="1"/>
</dbReference>
<name>A0A1H6QC03_9GAMM</name>
<dbReference type="SUPFAM" id="SSF143631">
    <property type="entry name" value="ApbE-like"/>
    <property type="match status" value="1"/>
</dbReference>
<reference evidence="21" key="1">
    <citation type="submission" date="2016-10" db="EMBL/GenBank/DDBJ databases">
        <authorList>
            <person name="Varghese N."/>
            <person name="Submissions S."/>
        </authorList>
    </citation>
    <scope>NUCLEOTIDE SEQUENCE [LARGE SCALE GENOMIC DNA]</scope>
    <source>
        <strain evidence="21">DSM 7165</strain>
    </source>
</reference>
<keyword evidence="11 18" id="KW-0460">Magnesium</keyword>
<keyword evidence="8 18" id="KW-0479">Metal-binding</keyword>
<evidence type="ECO:0000256" key="12">
    <source>
        <dbReference type="ARBA" id="ARBA00023136"/>
    </source>
</evidence>
<keyword evidence="7 18" id="KW-0808">Transferase</keyword>
<evidence type="ECO:0000313" key="20">
    <source>
        <dbReference type="EMBL" id="SEI38344.1"/>
    </source>
</evidence>
<evidence type="ECO:0000313" key="21">
    <source>
        <dbReference type="Proteomes" id="UP000242999"/>
    </source>
</evidence>
<evidence type="ECO:0000256" key="16">
    <source>
        <dbReference type="ARBA" id="ARBA00048540"/>
    </source>
</evidence>
<dbReference type="InterPro" id="IPR003374">
    <property type="entry name" value="ApbE-like_sf"/>
</dbReference>
<comment type="similarity">
    <text evidence="1 18">Belongs to the ApbE family.</text>
</comment>
<dbReference type="Proteomes" id="UP000242999">
    <property type="component" value="Unassembled WGS sequence"/>
</dbReference>
<dbReference type="PIRSF" id="PIRSF006268">
    <property type="entry name" value="ApbE"/>
    <property type="match status" value="1"/>
</dbReference>
<evidence type="ECO:0000256" key="4">
    <source>
        <dbReference type="ARBA" id="ARBA00022475"/>
    </source>
</evidence>
<evidence type="ECO:0000256" key="13">
    <source>
        <dbReference type="ARBA" id="ARBA00023139"/>
    </source>
</evidence>
<sequence>MFSVLAIRRWQKLGLILLGSAFFVIASSLLSGCSSAPEPQTYQIKGPIMGTEYHVTLVLAPEQAALVDKLAQGVLTRLQEVDRLMSTYKEDSELSRFNRTAINVEMPLSAPTQEVMQLAQVVHQQSAGAFDPSIAPLVDLWGFGPQTPLDQVPPQPEIDQALAQVGLNAVILNAQKSSLRKTAPRHLDFSAIAKGYAVDRVADYLKAQGVSNFLAEVGGEVVAAGRKADASLWRIAIEKPQLAGRSVQKVLMLANLAVATSGDYRNYFEVDGQRYSHTLDPRTGYPIRHNLASVTVVHPSCALADAYATALMVMGEQAGMALAEKLNLSVYMLVKTPEGFQAYQSPAFVQVFGESALQ</sequence>
<evidence type="ECO:0000256" key="8">
    <source>
        <dbReference type="ARBA" id="ARBA00022723"/>
    </source>
</evidence>
<proteinExistence type="inferred from homology"/>
<dbReference type="EMBL" id="FNYH01000001">
    <property type="protein sequence ID" value="SEI38344.1"/>
    <property type="molecule type" value="Genomic_DNA"/>
</dbReference>
<evidence type="ECO:0000256" key="1">
    <source>
        <dbReference type="ARBA" id="ARBA00008282"/>
    </source>
</evidence>
<keyword evidence="4" id="KW-1003">Cell membrane</keyword>
<evidence type="ECO:0000256" key="2">
    <source>
        <dbReference type="ARBA" id="ARBA00011955"/>
    </source>
</evidence>
<evidence type="ECO:0000256" key="14">
    <source>
        <dbReference type="ARBA" id="ARBA00023288"/>
    </source>
</evidence>
<keyword evidence="5" id="KW-0997">Cell inner membrane</keyword>
<evidence type="ECO:0000256" key="9">
    <source>
        <dbReference type="ARBA" id="ARBA00022729"/>
    </source>
</evidence>
<dbReference type="AlphaFoldDB" id="A0A1H6QC03"/>
<keyword evidence="21" id="KW-1185">Reference proteome</keyword>
<keyword evidence="9" id="KW-0732">Signal</keyword>
<organism evidence="20 21">
    <name type="scientific">Allopseudospirillum japonicum</name>
    <dbReference type="NCBI Taxonomy" id="64971"/>
    <lineage>
        <taxon>Bacteria</taxon>
        <taxon>Pseudomonadati</taxon>
        <taxon>Pseudomonadota</taxon>
        <taxon>Gammaproteobacteria</taxon>
        <taxon>Oceanospirillales</taxon>
        <taxon>Oceanospirillaceae</taxon>
        <taxon>Allopseudospirillum</taxon>
    </lineage>
</organism>
<keyword evidence="12" id="KW-0472">Membrane</keyword>
<dbReference type="EC" id="2.7.1.180" evidence="2 18"/>
<dbReference type="Pfam" id="PF02424">
    <property type="entry name" value="ApbE"/>
    <property type="match status" value="1"/>
</dbReference>
<evidence type="ECO:0000256" key="3">
    <source>
        <dbReference type="ARBA" id="ARBA00016337"/>
    </source>
</evidence>
<comment type="cofactor">
    <cofactor evidence="19">
        <name>Mg(2+)</name>
        <dbReference type="ChEBI" id="CHEBI:18420"/>
    </cofactor>
    <cofactor evidence="19">
        <name>Mn(2+)</name>
        <dbReference type="ChEBI" id="CHEBI:29035"/>
    </cofactor>
    <text evidence="19">Magnesium. Can also use manganese.</text>
</comment>
<evidence type="ECO:0000256" key="11">
    <source>
        <dbReference type="ARBA" id="ARBA00022842"/>
    </source>
</evidence>
<keyword evidence="14 20" id="KW-0449">Lipoprotein</keyword>
<feature type="binding site" evidence="19">
    <location>
        <position position="309"/>
    </location>
    <ligand>
        <name>Mg(2+)</name>
        <dbReference type="ChEBI" id="CHEBI:18420"/>
    </ligand>
</feature>
<dbReference type="GO" id="GO:0016740">
    <property type="term" value="F:transferase activity"/>
    <property type="evidence" value="ECO:0007669"/>
    <property type="project" value="UniProtKB-UniRule"/>
</dbReference>
<evidence type="ECO:0000256" key="17">
    <source>
        <dbReference type="ARBA" id="ARBA00060485"/>
    </source>
</evidence>
<dbReference type="RefSeq" id="WP_093307850.1">
    <property type="nucleotide sequence ID" value="NZ_FNYH01000001.1"/>
</dbReference>
<comment type="subcellular location">
    <subcellularLocation>
        <location evidence="17">Cell inner membrane</location>
        <topology evidence="17">Lipid-anchor</topology>
        <orientation evidence="17">Periplasmic side</orientation>
    </subcellularLocation>
</comment>
<evidence type="ECO:0000256" key="15">
    <source>
        <dbReference type="ARBA" id="ARBA00031306"/>
    </source>
</evidence>
<evidence type="ECO:0000256" key="5">
    <source>
        <dbReference type="ARBA" id="ARBA00022519"/>
    </source>
</evidence>
<gene>
    <name evidence="20" type="ORF">SAMN05421831_101142</name>
</gene>
<keyword evidence="6 18" id="KW-0285">Flavoprotein</keyword>